<dbReference type="PROSITE" id="PS50005">
    <property type="entry name" value="TPR"/>
    <property type="match status" value="1"/>
</dbReference>
<feature type="coiled-coil region" evidence="3">
    <location>
        <begin position="670"/>
        <end position="697"/>
    </location>
</feature>
<dbReference type="eggNOG" id="COG0457">
    <property type="taxonomic scope" value="Bacteria"/>
</dbReference>
<dbReference type="InterPro" id="IPR008979">
    <property type="entry name" value="Galactose-bd-like_sf"/>
</dbReference>
<evidence type="ECO:0000256" key="4">
    <source>
        <dbReference type="SAM" id="Phobius"/>
    </source>
</evidence>
<evidence type="ECO:0000256" key="2">
    <source>
        <dbReference type="PROSITE-ProRule" id="PRU00339"/>
    </source>
</evidence>
<reference evidence="7" key="1">
    <citation type="journal article" date="2015" name="PeerJ">
        <title>First genomic representation of candidate bacterial phylum KSB3 points to enhanced environmental sensing as a trigger of wastewater bulking.</title>
        <authorList>
            <person name="Sekiguchi Y."/>
            <person name="Ohashi A."/>
            <person name="Parks D.H."/>
            <person name="Yamauchi T."/>
            <person name="Tyson G.W."/>
            <person name="Hugenholtz P."/>
        </authorList>
    </citation>
    <scope>NUCLEOTIDE SEQUENCE [LARGE SCALE GENOMIC DNA]</scope>
</reference>
<feature type="domain" description="CHAT" evidence="6">
    <location>
        <begin position="803"/>
        <end position="1158"/>
    </location>
</feature>
<evidence type="ECO:0000313" key="8">
    <source>
        <dbReference type="Proteomes" id="UP000030661"/>
    </source>
</evidence>
<dbReference type="Pfam" id="PF02018">
    <property type="entry name" value="CBM_4_9"/>
    <property type="match status" value="1"/>
</dbReference>
<proteinExistence type="predicted"/>
<dbReference type="EMBL" id="DF820469">
    <property type="protein sequence ID" value="GAK59048.1"/>
    <property type="molecule type" value="Genomic_DNA"/>
</dbReference>
<keyword evidence="4" id="KW-0472">Membrane</keyword>
<keyword evidence="1" id="KW-0378">Hydrolase</keyword>
<evidence type="ECO:0000259" key="5">
    <source>
        <dbReference type="Pfam" id="PF02018"/>
    </source>
</evidence>
<dbReference type="Gene3D" id="1.25.40.10">
    <property type="entry name" value="Tetratricopeptide repeat domain"/>
    <property type="match status" value="3"/>
</dbReference>
<keyword evidence="4" id="KW-0812">Transmembrane</keyword>
<feature type="transmembrane region" description="Helical" evidence="4">
    <location>
        <begin position="21"/>
        <end position="41"/>
    </location>
</feature>
<dbReference type="SUPFAM" id="SSF48452">
    <property type="entry name" value="TPR-like"/>
    <property type="match status" value="3"/>
</dbReference>
<dbReference type="InterPro" id="IPR003305">
    <property type="entry name" value="CenC_carb-bd"/>
</dbReference>
<accession>A0A081C393</accession>
<dbReference type="PANTHER" id="PTHR10098">
    <property type="entry name" value="RAPSYN-RELATED"/>
    <property type="match status" value="1"/>
</dbReference>
<dbReference type="GO" id="GO:0016798">
    <property type="term" value="F:hydrolase activity, acting on glycosyl bonds"/>
    <property type="evidence" value="ECO:0007669"/>
    <property type="project" value="InterPro"/>
</dbReference>
<sequence length="1160" mass="130638">MKPIFSPIERQESHIGKNLRNLLNLWLFPTLRLFIIFFIFFSSVGIACSENVGDMIRQGDQSFNRGDYRQALKLYQQAAAQVGAQSALFAEIVNNMAAVNMAQGDLQAFYQNFTRAKELKQRLVPKLAAHAVSRPTDKNLLINGGFEDGLIFPWGTGHYESMDGKFQFGLWWNSMNANAFMKVDTAETYSGVKSLQITNYSPSASHVFTTLSQRITGLQPNRVYKISCYVKANDVPPSAVLVIVDAAWAKRFALPSGTYEWQPFSVTVNIGHNDYIDFRIVHQSTGSVWFDDIIVEEMTAIEEADAWQQAERLFDSARYADALQAYAELEKQYRENEGALRHVKWYAGRVHLALGQYDRAFENFSWAVNKGIDRANIDLAELYYYLGDFEIAIQYFAKSLDIVKEDQGTVSLIWNKLSQCYLASGKLEEALRAQEYAYFVLKHIEDQHGQALALNQLGVIYQRQQAYDRAREQFLMAYQLAGRLDDQKLHSDAALNLAETAYLNQDYAEARTYLNEVLPIKEALADQIGQVKTFRLQGQLAAAENKLEDAVFSYRRAVSLLETVAAGVADISRETKAAFMQQFSQLYREYVELLLILFQRTQQATYHQEAFQVAEQARSRTFTEMVTESRAIQAFAATSKDSEFKAWLEQERQLNAEIYALQKQIQQPQTQSLLENRQEIARRLDQAKQERQTLQAQITQNYPRYADLKTPQPLHVEDVQNLLGTDEAAISYFVTPTHTAVWAINKEQALCAVIQLTRLELIQQSESFRSTFAKILMEWEQFSGTANDEARLRSVLMYPVEQAFALYTILIAPVEQIIRSKRVVYLAPDDLLYKLPFEALLTKPFTFDSTSSSVIGAELQHAPFWVKTQAIAYLPSLSVLRSLRTFEKAQFVTQSSLLAFADPIFAVPKTSVESTDASQLRTFATRSALLRGLSVDPAVRLPSLTETREEARMEWILPPLPDTREEALAVAFMLGADPEQAVYLQENATESTVKNLSLRSYKTLLFATHGLMAGEFGPGAQPALALSFVGDPGNDGLLEMSEILGLDLNADLVVLSACNTASGTGEEDRGEGFAGLTRSFMYAGARSLFVTQWSVESSSAKTLVQTTFRQMSAASKVEALAQAKRDMIKGQKSVQFSPNLRVSLAHPLFWAPYILVGETR</sequence>
<dbReference type="InterPro" id="IPR024983">
    <property type="entry name" value="CHAT_dom"/>
</dbReference>
<keyword evidence="2" id="KW-0802">TPR repeat</keyword>
<feature type="domain" description="CBM-cenC" evidence="5">
    <location>
        <begin position="138"/>
        <end position="237"/>
    </location>
</feature>
<dbReference type="eggNOG" id="COG4995">
    <property type="taxonomic scope" value="Bacteria"/>
</dbReference>
<keyword evidence="8" id="KW-1185">Reference proteome</keyword>
<dbReference type="Proteomes" id="UP000030661">
    <property type="component" value="Unassembled WGS sequence"/>
</dbReference>
<name>A0A081C393_VECG1</name>
<dbReference type="InterPro" id="IPR011990">
    <property type="entry name" value="TPR-like_helical_dom_sf"/>
</dbReference>
<dbReference type="HOGENOM" id="CLU_275296_0_0_0"/>
<keyword evidence="4" id="KW-1133">Transmembrane helix</keyword>
<dbReference type="AlphaFoldDB" id="A0A081C393"/>
<evidence type="ECO:0000256" key="1">
    <source>
        <dbReference type="ARBA" id="ARBA00022801"/>
    </source>
</evidence>
<gene>
    <name evidence="7" type="ORF">U27_06024</name>
</gene>
<evidence type="ECO:0000259" key="6">
    <source>
        <dbReference type="Pfam" id="PF12770"/>
    </source>
</evidence>
<dbReference type="SUPFAM" id="SSF49785">
    <property type="entry name" value="Galactose-binding domain-like"/>
    <property type="match status" value="1"/>
</dbReference>
<dbReference type="STRING" id="1499967.U27_06024"/>
<dbReference type="Gene3D" id="2.60.120.260">
    <property type="entry name" value="Galactose-binding domain-like"/>
    <property type="match status" value="1"/>
</dbReference>
<dbReference type="Pfam" id="PF13424">
    <property type="entry name" value="TPR_12"/>
    <property type="match status" value="2"/>
</dbReference>
<organism evidence="7">
    <name type="scientific">Vecturithrix granuli</name>
    <dbReference type="NCBI Taxonomy" id="1499967"/>
    <lineage>
        <taxon>Bacteria</taxon>
        <taxon>Candidatus Moduliflexota</taxon>
        <taxon>Candidatus Vecturitrichia</taxon>
        <taxon>Candidatus Vecturitrichales</taxon>
        <taxon>Candidatus Vecturitrichaceae</taxon>
        <taxon>Candidatus Vecturithrix</taxon>
    </lineage>
</organism>
<keyword evidence="3" id="KW-0175">Coiled coil</keyword>
<evidence type="ECO:0000256" key="3">
    <source>
        <dbReference type="SAM" id="Coils"/>
    </source>
</evidence>
<evidence type="ECO:0000313" key="7">
    <source>
        <dbReference type="EMBL" id="GAK59048.1"/>
    </source>
</evidence>
<feature type="repeat" description="TPR" evidence="2">
    <location>
        <begin position="373"/>
        <end position="406"/>
    </location>
</feature>
<dbReference type="Pfam" id="PF12770">
    <property type="entry name" value="CHAT"/>
    <property type="match status" value="1"/>
</dbReference>
<dbReference type="SMART" id="SM00028">
    <property type="entry name" value="TPR"/>
    <property type="match status" value="7"/>
</dbReference>
<dbReference type="InterPro" id="IPR019734">
    <property type="entry name" value="TPR_rpt"/>
</dbReference>
<protein>
    <submittedName>
        <fullName evidence="7">TPR repeat protein</fullName>
    </submittedName>
</protein>